<evidence type="ECO:0000313" key="1">
    <source>
        <dbReference type="EMBL" id="QNL44240.1"/>
    </source>
</evidence>
<keyword evidence="2" id="KW-1185">Reference proteome</keyword>
<dbReference type="AlphaFoldDB" id="A0A7G9B3V9"/>
<dbReference type="KEGG" id="ohi:H8790_12485"/>
<dbReference type="RefSeq" id="WP_187332841.1">
    <property type="nucleotide sequence ID" value="NZ_CP060490.1"/>
</dbReference>
<dbReference type="InterPro" id="IPR036388">
    <property type="entry name" value="WH-like_DNA-bd_sf"/>
</dbReference>
<accession>A0A7G9B3V9</accession>
<proteinExistence type="predicted"/>
<name>A0A7G9B3V9_9FIRM</name>
<organism evidence="1 2">
    <name type="scientific">Oscillibacter hominis</name>
    <dbReference type="NCBI Taxonomy" id="2763056"/>
    <lineage>
        <taxon>Bacteria</taxon>
        <taxon>Bacillati</taxon>
        <taxon>Bacillota</taxon>
        <taxon>Clostridia</taxon>
        <taxon>Eubacteriales</taxon>
        <taxon>Oscillospiraceae</taxon>
        <taxon>Oscillibacter</taxon>
    </lineage>
</organism>
<reference evidence="1 2" key="1">
    <citation type="submission" date="2020-08" db="EMBL/GenBank/DDBJ databases">
        <authorList>
            <person name="Liu C."/>
            <person name="Sun Q."/>
        </authorList>
    </citation>
    <scope>NUCLEOTIDE SEQUENCE [LARGE SCALE GENOMIC DNA]</scope>
    <source>
        <strain evidence="1 2">NSJ-62</strain>
    </source>
</reference>
<protein>
    <submittedName>
        <fullName evidence="1">Uncharacterized protein</fullName>
    </submittedName>
</protein>
<dbReference type="EMBL" id="CP060490">
    <property type="protein sequence ID" value="QNL44240.1"/>
    <property type="molecule type" value="Genomic_DNA"/>
</dbReference>
<dbReference type="Gene3D" id="1.10.10.10">
    <property type="entry name" value="Winged helix-like DNA-binding domain superfamily/Winged helix DNA-binding domain"/>
    <property type="match status" value="1"/>
</dbReference>
<evidence type="ECO:0000313" key="2">
    <source>
        <dbReference type="Proteomes" id="UP000515960"/>
    </source>
</evidence>
<gene>
    <name evidence="1" type="ORF">H8790_12485</name>
</gene>
<dbReference type="Proteomes" id="UP000515960">
    <property type="component" value="Chromosome"/>
</dbReference>
<sequence>MAFEQGAGAGMHDEDEYRIERYISQFGLPLGKGRKYLKRMLTLSIQNKDCLDCNSFIKQIADEQGVTCTTIKQGISRFLLRGWKRGAAQGWRKAAHWEKDDLPNTMAAMTLICERYPQFIEIDGENVN</sequence>